<keyword evidence="1" id="KW-1133">Transmembrane helix</keyword>
<proteinExistence type="predicted"/>
<reference evidence="3 4" key="1">
    <citation type="submission" date="2008-03" db="EMBL/GenBank/DDBJ databases">
        <title>Sequencing of the draft genome and assembly of Burkholderia ambifaria MEX-5.</title>
        <authorList>
            <consortium name="US DOE Joint Genome Institute (JGI-PGF)"/>
            <person name="Copeland A."/>
            <person name="Lucas S."/>
            <person name="Lapidus A."/>
            <person name="Glavina del Rio T."/>
            <person name="Dalin E."/>
            <person name="Tice H."/>
            <person name="Bruce D."/>
            <person name="Goodwin L."/>
            <person name="Pitluck S."/>
            <person name="Larimer F."/>
            <person name="Land M.L."/>
            <person name="Hauser L."/>
            <person name="Tiedje J."/>
            <person name="Richardson P."/>
        </authorList>
    </citation>
    <scope>NUCLEOTIDE SEQUENCE [LARGE SCALE GENOMIC DNA]</scope>
    <source>
        <strain evidence="3 4">MEX-5</strain>
    </source>
</reference>
<evidence type="ECO:0000313" key="4">
    <source>
        <dbReference type="Proteomes" id="UP000004814"/>
    </source>
</evidence>
<dbReference type="AlphaFoldDB" id="B1SYB4"/>
<evidence type="ECO:0008006" key="5">
    <source>
        <dbReference type="Google" id="ProtNLM"/>
    </source>
</evidence>
<evidence type="ECO:0000256" key="1">
    <source>
        <dbReference type="SAM" id="Phobius"/>
    </source>
</evidence>
<organism evidence="3 4">
    <name type="scientific">Burkholderia ambifaria MEX-5</name>
    <dbReference type="NCBI Taxonomy" id="396597"/>
    <lineage>
        <taxon>Bacteria</taxon>
        <taxon>Pseudomonadati</taxon>
        <taxon>Pseudomonadota</taxon>
        <taxon>Betaproteobacteria</taxon>
        <taxon>Burkholderiales</taxon>
        <taxon>Burkholderiaceae</taxon>
        <taxon>Burkholderia</taxon>
        <taxon>Burkholderia cepacia complex</taxon>
    </lineage>
</organism>
<dbReference type="PATRIC" id="fig|396597.7.peg.7968"/>
<feature type="signal peptide" evidence="2">
    <location>
        <begin position="1"/>
        <end position="22"/>
    </location>
</feature>
<accession>B1SYB4</accession>
<evidence type="ECO:0000313" key="3">
    <source>
        <dbReference type="EMBL" id="EDT43740.1"/>
    </source>
</evidence>
<protein>
    <recommendedName>
        <fullName evidence="5">Surface antigen</fullName>
    </recommendedName>
</protein>
<keyword evidence="1" id="KW-0812">Transmembrane</keyword>
<comment type="caution">
    <text evidence="3">The sequence shown here is derived from an EMBL/GenBank/DDBJ whole genome shotgun (WGS) entry which is preliminary data.</text>
</comment>
<name>B1SYB4_9BURK</name>
<feature type="transmembrane region" description="Helical" evidence="1">
    <location>
        <begin position="88"/>
        <end position="105"/>
    </location>
</feature>
<gene>
    <name evidence="3" type="ORF">BamMEX5DRAFT_0530</name>
</gene>
<keyword evidence="1" id="KW-0472">Membrane</keyword>
<dbReference type="Proteomes" id="UP000004814">
    <property type="component" value="Unassembled WGS sequence"/>
</dbReference>
<dbReference type="EMBL" id="ABLK01000009">
    <property type="protein sequence ID" value="EDT43740.1"/>
    <property type="molecule type" value="Genomic_DNA"/>
</dbReference>
<dbReference type="RefSeq" id="WP_006756578.1">
    <property type="nucleotide sequence ID" value="NZ_ABLK01000009.1"/>
</dbReference>
<keyword evidence="2" id="KW-0732">Signal</keyword>
<sequence>MFNLFRFGMGVVCLGCSVCVLAQTYDDDAPDEGAHCRAVVAQAEIDGTEQQIVGRACRQSDGSWQMVQSPDGSIVWYPDTAYPYTDPWYWGPAVFVGTGVSFVFIDRFHHRHHFDHFGHFSHFSHFDGVGHGHVGVPMGAGFHHGPAFVGGGHGFGGMRRH</sequence>
<evidence type="ECO:0000256" key="2">
    <source>
        <dbReference type="SAM" id="SignalP"/>
    </source>
</evidence>
<feature type="chain" id="PRO_5002768886" description="Surface antigen" evidence="2">
    <location>
        <begin position="23"/>
        <end position="161"/>
    </location>
</feature>